<evidence type="ECO:0000313" key="3">
    <source>
        <dbReference type="Proteomes" id="UP000007875"/>
    </source>
</evidence>
<dbReference type="InterPro" id="IPR013783">
    <property type="entry name" value="Ig-like_fold"/>
</dbReference>
<dbReference type="Ensembl" id="ENSCSAVT00000001845.1">
    <property type="protein sequence ID" value="ENSCSAVP00000001813.1"/>
    <property type="gene ID" value="ENSCSAVG00000001054.1"/>
</dbReference>
<keyword evidence="1" id="KW-1133">Transmembrane helix</keyword>
<accession>H2Y915</accession>
<evidence type="ECO:0000256" key="1">
    <source>
        <dbReference type="SAM" id="Phobius"/>
    </source>
</evidence>
<dbReference type="Proteomes" id="UP000007875">
    <property type="component" value="Unassembled WGS sequence"/>
</dbReference>
<dbReference type="InParanoid" id="H2Y915"/>
<dbReference type="SUPFAM" id="SSF81296">
    <property type="entry name" value="E set domains"/>
    <property type="match status" value="1"/>
</dbReference>
<dbReference type="GeneTree" id="ENSGT00950000182866"/>
<feature type="transmembrane region" description="Helical" evidence="1">
    <location>
        <begin position="12"/>
        <end position="30"/>
    </location>
</feature>
<dbReference type="PANTHER" id="PTHR16165:SF5">
    <property type="entry name" value="NXPE FAMILY MEMBER 3"/>
    <property type="match status" value="1"/>
</dbReference>
<organism evidence="2 3">
    <name type="scientific">Ciona savignyi</name>
    <name type="common">Pacific transparent sea squirt</name>
    <dbReference type="NCBI Taxonomy" id="51511"/>
    <lineage>
        <taxon>Eukaryota</taxon>
        <taxon>Metazoa</taxon>
        <taxon>Chordata</taxon>
        <taxon>Tunicata</taxon>
        <taxon>Ascidiacea</taxon>
        <taxon>Phlebobranchia</taxon>
        <taxon>Cionidae</taxon>
        <taxon>Ciona</taxon>
    </lineage>
</organism>
<reference evidence="2" key="3">
    <citation type="submission" date="2025-09" db="UniProtKB">
        <authorList>
            <consortium name="Ensembl"/>
        </authorList>
    </citation>
    <scope>IDENTIFICATION</scope>
</reference>
<keyword evidence="1" id="KW-0472">Membrane</keyword>
<reference evidence="3" key="1">
    <citation type="submission" date="2003-08" db="EMBL/GenBank/DDBJ databases">
        <authorList>
            <person name="Birren B."/>
            <person name="Nusbaum C."/>
            <person name="Abebe A."/>
            <person name="Abouelleil A."/>
            <person name="Adekoya E."/>
            <person name="Ait-zahra M."/>
            <person name="Allen N."/>
            <person name="Allen T."/>
            <person name="An P."/>
            <person name="Anderson M."/>
            <person name="Anderson S."/>
            <person name="Arachchi H."/>
            <person name="Armbruster J."/>
            <person name="Bachantsang P."/>
            <person name="Baldwin J."/>
            <person name="Barry A."/>
            <person name="Bayul T."/>
            <person name="Blitshsteyn B."/>
            <person name="Bloom T."/>
            <person name="Blye J."/>
            <person name="Boguslavskiy L."/>
            <person name="Borowsky M."/>
            <person name="Boukhgalter B."/>
            <person name="Brunache A."/>
            <person name="Butler J."/>
            <person name="Calixte N."/>
            <person name="Calvo S."/>
            <person name="Camarata J."/>
            <person name="Campo K."/>
            <person name="Chang J."/>
            <person name="Cheshatsang Y."/>
            <person name="Citroen M."/>
            <person name="Collymore A."/>
            <person name="Considine T."/>
            <person name="Cook A."/>
            <person name="Cooke P."/>
            <person name="Corum B."/>
            <person name="Cuomo C."/>
            <person name="David R."/>
            <person name="Dawoe T."/>
            <person name="Degray S."/>
            <person name="Dodge S."/>
            <person name="Dooley K."/>
            <person name="Dorje P."/>
            <person name="Dorjee K."/>
            <person name="Dorris L."/>
            <person name="Duffey N."/>
            <person name="Dupes A."/>
            <person name="Elkins T."/>
            <person name="Engels R."/>
            <person name="Erickson J."/>
            <person name="Farina A."/>
            <person name="Faro S."/>
            <person name="Ferreira P."/>
            <person name="Fischer H."/>
            <person name="Fitzgerald M."/>
            <person name="Foley K."/>
            <person name="Gage D."/>
            <person name="Galagan J."/>
            <person name="Gearin G."/>
            <person name="Gnerre S."/>
            <person name="Gnirke A."/>
            <person name="Goyette A."/>
            <person name="Graham J."/>
            <person name="Grandbois E."/>
            <person name="Gyaltsen K."/>
            <person name="Hafez N."/>
            <person name="Hagopian D."/>
            <person name="Hagos B."/>
            <person name="Hall J."/>
            <person name="Hatcher B."/>
            <person name="Heller A."/>
            <person name="Higgins H."/>
            <person name="Honan T."/>
            <person name="Horn A."/>
            <person name="Houde N."/>
            <person name="Hughes L."/>
            <person name="Hulme W."/>
            <person name="Husby E."/>
            <person name="Iliev I."/>
            <person name="Jaffe D."/>
            <person name="Jones C."/>
            <person name="Kamal M."/>
            <person name="Kamat A."/>
            <person name="Kamvysselis M."/>
            <person name="Karlsson E."/>
            <person name="Kells C."/>
            <person name="Kieu A."/>
            <person name="Kisner P."/>
            <person name="Kodira C."/>
            <person name="Kulbokas E."/>
            <person name="Labutti K."/>
            <person name="Lama D."/>
            <person name="Landers T."/>
            <person name="Leger J."/>
            <person name="Levine S."/>
            <person name="Lewis D."/>
            <person name="Lewis T."/>
            <person name="Lindblad-toh K."/>
            <person name="Liu X."/>
            <person name="Lokyitsang T."/>
            <person name="Lokyitsang Y."/>
            <person name="Lucien O."/>
            <person name="Lui A."/>
            <person name="Ma L.J."/>
            <person name="Mabbitt R."/>
            <person name="Macdonald J."/>
            <person name="Maclean C."/>
            <person name="Major J."/>
            <person name="Manning J."/>
            <person name="Marabella R."/>
            <person name="Maru K."/>
            <person name="Matthews C."/>
            <person name="Mauceli E."/>
            <person name="Mccarthy M."/>
            <person name="Mcdonough S."/>
            <person name="Mcghee T."/>
            <person name="Meldrim J."/>
            <person name="Meneus L."/>
            <person name="Mesirov J."/>
            <person name="Mihalev A."/>
            <person name="Mihova T."/>
            <person name="Mikkelsen T."/>
            <person name="Mlenga V."/>
            <person name="Moru K."/>
            <person name="Mozes J."/>
            <person name="Mulrain L."/>
            <person name="Munson G."/>
            <person name="Naylor J."/>
            <person name="Newes C."/>
            <person name="Nguyen C."/>
            <person name="Nguyen N."/>
            <person name="Nguyen T."/>
            <person name="Nicol R."/>
            <person name="Nielsen C."/>
            <person name="Nizzari M."/>
            <person name="Norbu C."/>
            <person name="Norbu N."/>
            <person name="O'donnell P."/>
            <person name="Okoawo O."/>
            <person name="O'leary S."/>
            <person name="Omotosho B."/>
            <person name="O'neill K."/>
            <person name="Osman S."/>
            <person name="Parker S."/>
            <person name="Perrin D."/>
            <person name="Phunkhang P."/>
            <person name="Piqani B."/>
            <person name="Purcell S."/>
            <person name="Rachupka T."/>
            <person name="Ramasamy U."/>
            <person name="Rameau R."/>
            <person name="Ray V."/>
            <person name="Raymond C."/>
            <person name="Retta R."/>
            <person name="Richardson S."/>
            <person name="Rise C."/>
            <person name="Rodriguez J."/>
            <person name="Rogers J."/>
            <person name="Rogov P."/>
            <person name="Rutman M."/>
            <person name="Schupbach R."/>
            <person name="Seaman C."/>
            <person name="Settipalli S."/>
            <person name="Sharpe T."/>
            <person name="Sheridan J."/>
            <person name="Sherpa N."/>
            <person name="Shi J."/>
            <person name="Smirnov S."/>
            <person name="Smith C."/>
            <person name="Sougnez C."/>
            <person name="Spencer B."/>
            <person name="Stalker J."/>
            <person name="Stange-thomann N."/>
            <person name="Stavropoulos S."/>
            <person name="Stetson K."/>
            <person name="Stone C."/>
            <person name="Stone S."/>
            <person name="Stubbs M."/>
            <person name="Talamas J."/>
            <person name="Tchuinga P."/>
            <person name="Tenzing P."/>
            <person name="Tesfaye S."/>
            <person name="Theodore J."/>
            <person name="Thoulutsang Y."/>
            <person name="Topham K."/>
            <person name="Towey S."/>
            <person name="Tsamla T."/>
            <person name="Tsomo N."/>
            <person name="Vallee D."/>
            <person name="Vassiliev H."/>
            <person name="Venkataraman V."/>
            <person name="Vinson J."/>
            <person name="Vo A."/>
            <person name="Wade C."/>
            <person name="Wang S."/>
            <person name="Wangchuk T."/>
            <person name="Wangdi T."/>
            <person name="Whittaker C."/>
            <person name="Wilkinson J."/>
            <person name="Wu Y."/>
            <person name="Wyman D."/>
            <person name="Yadav S."/>
            <person name="Yang S."/>
            <person name="Yang X."/>
            <person name="Yeager S."/>
            <person name="Yee E."/>
            <person name="Young G."/>
            <person name="Zainoun J."/>
            <person name="Zembeck L."/>
            <person name="Zimmer A."/>
            <person name="Zody M."/>
            <person name="Lander E."/>
        </authorList>
    </citation>
    <scope>NUCLEOTIDE SEQUENCE [LARGE SCALE GENOMIC DNA]</scope>
</reference>
<keyword evidence="1" id="KW-0812">Transmembrane</keyword>
<dbReference type="AlphaFoldDB" id="H2Y915"/>
<name>H2Y915_CIOSA</name>
<dbReference type="HOGENOM" id="CLU_100066_0_0_1"/>
<evidence type="ECO:0000313" key="2">
    <source>
        <dbReference type="Ensembl" id="ENSCSAVP00000001813.1"/>
    </source>
</evidence>
<keyword evidence="3" id="KW-1185">Reference proteome</keyword>
<sequence length="243" mass="26967">MELSKKLLLRNQGIKFTCLIGFSFLLMLVYRNILWDLQPGSSFLVSHTFATKKATNYFADLIRLGFPTQFGFILWRTFYPEVNKLLSLIEDGKIMWPVSMNSTTSAKFTKLLLKENIGGYTVGDILEATIEAKDGLGQRKTYGGDYFFARLMKTNDAGEILTSGIACDVVDQGDGTYTVSVPLLWPGRSTLFADLVHPSEAIVYLVNESASGFAKGIHFVSTYSSGEEVYCNVGLQPRSSLCD</sequence>
<dbReference type="PANTHER" id="PTHR16165">
    <property type="entry name" value="NXPE FAMILY MEMBER"/>
    <property type="match status" value="1"/>
</dbReference>
<reference evidence="2" key="2">
    <citation type="submission" date="2025-08" db="UniProtKB">
        <authorList>
            <consortium name="Ensembl"/>
        </authorList>
    </citation>
    <scope>IDENTIFICATION</scope>
</reference>
<dbReference type="Gene3D" id="2.60.40.10">
    <property type="entry name" value="Immunoglobulins"/>
    <property type="match status" value="1"/>
</dbReference>
<proteinExistence type="predicted"/>
<protein>
    <submittedName>
        <fullName evidence="2">Uncharacterized protein</fullName>
    </submittedName>
</protein>
<dbReference type="InterPro" id="IPR014756">
    <property type="entry name" value="Ig_E-set"/>
</dbReference>